<evidence type="ECO:0000256" key="5">
    <source>
        <dbReference type="SAM" id="MobiDB-lite"/>
    </source>
</evidence>
<feature type="domain" description="CBS" evidence="6">
    <location>
        <begin position="437"/>
        <end position="486"/>
    </location>
</feature>
<feature type="region of interest" description="Disordered" evidence="5">
    <location>
        <begin position="994"/>
        <end position="1013"/>
    </location>
</feature>
<comment type="caution">
    <text evidence="7">The sequence shown here is derived from an EMBL/GenBank/DDBJ whole genome shotgun (WGS) entry which is preliminary data.</text>
</comment>
<dbReference type="SMART" id="SM00116">
    <property type="entry name" value="CBS"/>
    <property type="match status" value="2"/>
</dbReference>
<feature type="domain" description="CBS" evidence="6">
    <location>
        <begin position="845"/>
        <end position="900"/>
    </location>
</feature>
<evidence type="ECO:0000256" key="3">
    <source>
        <dbReference type="ARBA" id="ARBA00023122"/>
    </source>
</evidence>
<protein>
    <recommendedName>
        <fullName evidence="6">CBS domain-containing protein</fullName>
    </recommendedName>
</protein>
<feature type="region of interest" description="Disordered" evidence="5">
    <location>
        <begin position="280"/>
        <end position="303"/>
    </location>
</feature>
<feature type="region of interest" description="Disordered" evidence="5">
    <location>
        <begin position="100"/>
        <end position="211"/>
    </location>
</feature>
<dbReference type="Proteomes" id="UP001497525">
    <property type="component" value="Unassembled WGS sequence"/>
</dbReference>
<comment type="subunit">
    <text evidence="4">AMPK is a heterotrimer of an alpha catalytic subunit (PRKAA1 or PRKAA2), a beta (PRKAB1 or PRKAB2) and a gamma non-catalytic subunits (PRKAG1, PRKAG2 or PRKAG3). Interacts with FNIP1 and FNIP2.</text>
</comment>
<reference evidence="7" key="1">
    <citation type="submission" date="2024-06" db="EMBL/GenBank/DDBJ databases">
        <authorList>
            <person name="Liu X."/>
            <person name="Lenzi L."/>
            <person name="Haldenby T S."/>
            <person name="Uol C."/>
        </authorList>
    </citation>
    <scope>NUCLEOTIDE SEQUENCE</scope>
</reference>
<feature type="compositionally biased region" description="Polar residues" evidence="5">
    <location>
        <begin position="40"/>
        <end position="52"/>
    </location>
</feature>
<evidence type="ECO:0000256" key="2">
    <source>
        <dbReference type="ARBA" id="ARBA00022737"/>
    </source>
</evidence>
<feature type="region of interest" description="Disordered" evidence="5">
    <location>
        <begin position="952"/>
        <end position="975"/>
    </location>
</feature>
<keyword evidence="3" id="KW-0129">CBS domain</keyword>
<dbReference type="PANTHER" id="PTHR13780">
    <property type="entry name" value="AMP-ACTIVATED PROTEIN KINASE, GAMMA REGULATORY SUBUNIT"/>
    <property type="match status" value="1"/>
</dbReference>
<dbReference type="Gene3D" id="3.10.580.10">
    <property type="entry name" value="CBS-domain"/>
    <property type="match status" value="2"/>
</dbReference>
<organism evidence="7 8">
    <name type="scientific">Calicophoron daubneyi</name>
    <name type="common">Rumen fluke</name>
    <name type="synonym">Paramphistomum daubneyi</name>
    <dbReference type="NCBI Taxonomy" id="300641"/>
    <lineage>
        <taxon>Eukaryota</taxon>
        <taxon>Metazoa</taxon>
        <taxon>Spiralia</taxon>
        <taxon>Lophotrochozoa</taxon>
        <taxon>Platyhelminthes</taxon>
        <taxon>Trematoda</taxon>
        <taxon>Digenea</taxon>
        <taxon>Plagiorchiida</taxon>
        <taxon>Pronocephalata</taxon>
        <taxon>Paramphistomoidea</taxon>
        <taxon>Paramphistomidae</taxon>
        <taxon>Calicophoron</taxon>
    </lineage>
</organism>
<name>A0AAV2SZW4_CALDB</name>
<sequence>MRCECDQQPVPMDSTDMVFTSHSMGPAEVGRSVDPAHLDSSASVRNSDNGVSKMNMRPRRTPGVACVDSPNRHPSGVLYSPSHLETILQGQELLVNTNLSSSTSPRMTFSPGRTVMTDGPGDPLLSPPVKSIPCCPCRGTESPLFTRSSESKNDSHGGPSAQVRNGDNNNNKYATRSSSNGNTTLNGQDSKPGVHWACDSRRLRNSPGPVVRVSSDEEMTLIGNKNATSNQLKSDPSRCGTVGFPAMASPDTIDPRRLPKSHGPASASLEFSNKPLQPHFLPPSSSPTPIPKSVGTNRSSALKSPSWKIRKPLAKVRWLSQSVSNDSKRQEDSLLSCSAECHSLDGHLISSALDEVKGAMDMLAGKSQPPPSGCGRTRPVRFKRASESERVLMISKSLPDTKDIAPPCSFGHFDEDHMYGALFRCSTCYDALPGSGKLIILDSRLGVIRAIRALLENGIQAAPIWHSALQKVVGLFSRDIALHLLASLCPEKQSSAEPAQQVPTNGVGSSVDCSPEKTSSLASGLAKWGKKQLLDVLRLFYQEPDEHTFELTESALIVSPQTVLRKVFCLLTHHHKHRGSSTDRHHHSPQSCKQSDVNIHHLLEEHYDCCFELDPPEIESKDALTTDPSKSQYRHSSEPVVAAHCAVGTQSSKNQQAFSVDGNSSHGPSAACSIPSLSNPSHVIVVDPNSGNALGLLNTNRLLVYLRMRSEELPCSPQIISPVGCIPGLRWAERCTLNARNRTRSGSGSSLSTTSDLFQASDPVLLSTTTCSEAISRLIEWLPYLPCLPVVYMNEGAATQPTALLGFVSPGDILQLVLEDSPDVAITQPVSRIFNSRSNLGRWQRDWICYTHEPIITVLDRMVRLRAPCLALCDSPKRGLPVFGLPIGVVTARDLLHTVVTTRSTSQRHHPKLVHQSSSSSASVEAALENSSKWSKSSSLCEYDDGISLSHEFGSDRSMDPSTTSQSAGKLKTNSDSLLGLSNSLSQASSTSSASTYSACCSDGDEDGGTERIQRPQGRRLSLTEEFQCSCPCHQDNSGNTKSREPVRTRSLKVKPTYGPKSNFSSPSSQSQQVHSNSVNDQIRQPHTAVAAASSPTEARGSRSTSRRLASKIPDWLTTAAARLPAVNKQPVARTYTASESGDRIVSPGHGKKRDDDDGVFPMD</sequence>
<feature type="region of interest" description="Disordered" evidence="5">
    <location>
        <begin position="1034"/>
        <end position="1111"/>
    </location>
</feature>
<evidence type="ECO:0000256" key="1">
    <source>
        <dbReference type="ARBA" id="ARBA00006750"/>
    </source>
</evidence>
<dbReference type="AlphaFoldDB" id="A0AAV2SZW4"/>
<accession>A0AAV2SZW4</accession>
<dbReference type="InterPro" id="IPR050511">
    <property type="entry name" value="AMPK_gamma/SDS23_families"/>
</dbReference>
<feature type="compositionally biased region" description="Pro residues" evidence="5">
    <location>
        <begin position="280"/>
        <end position="290"/>
    </location>
</feature>
<dbReference type="InterPro" id="IPR000644">
    <property type="entry name" value="CBS_dom"/>
</dbReference>
<feature type="region of interest" description="Disordered" evidence="5">
    <location>
        <begin position="1125"/>
        <end position="1164"/>
    </location>
</feature>
<feature type="compositionally biased region" description="Low complexity" evidence="5">
    <location>
        <begin position="1062"/>
        <end position="1080"/>
    </location>
</feature>
<evidence type="ECO:0000256" key="4">
    <source>
        <dbReference type="ARBA" id="ARBA00025878"/>
    </source>
</evidence>
<feature type="region of interest" description="Disordered" evidence="5">
    <location>
        <begin position="37"/>
        <end position="69"/>
    </location>
</feature>
<keyword evidence="2" id="KW-0677">Repeat</keyword>
<dbReference type="SUPFAM" id="SSF54631">
    <property type="entry name" value="CBS-domain pair"/>
    <property type="match status" value="1"/>
</dbReference>
<evidence type="ECO:0000313" key="8">
    <source>
        <dbReference type="Proteomes" id="UP001497525"/>
    </source>
</evidence>
<gene>
    <name evidence="7" type="ORF">CDAUBV1_LOCUS253</name>
</gene>
<dbReference type="EMBL" id="CAXLJL010000001">
    <property type="protein sequence ID" value="CAL5129316.1"/>
    <property type="molecule type" value="Genomic_DNA"/>
</dbReference>
<feature type="compositionally biased region" description="Polar residues" evidence="5">
    <location>
        <begin position="294"/>
        <end position="303"/>
    </location>
</feature>
<comment type="similarity">
    <text evidence="1">Belongs to the 5'-AMP-activated protein kinase gamma subunit family.</text>
</comment>
<feature type="region of interest" description="Disordered" evidence="5">
    <location>
        <begin position="902"/>
        <end position="921"/>
    </location>
</feature>
<feature type="compositionally biased region" description="Polar residues" evidence="5">
    <location>
        <begin position="162"/>
        <end position="189"/>
    </location>
</feature>
<proteinExistence type="inferred from homology"/>
<dbReference type="InterPro" id="IPR046342">
    <property type="entry name" value="CBS_dom_sf"/>
</dbReference>
<evidence type="ECO:0000313" key="7">
    <source>
        <dbReference type="EMBL" id="CAL5129316.1"/>
    </source>
</evidence>
<evidence type="ECO:0000259" key="6">
    <source>
        <dbReference type="SMART" id="SM00116"/>
    </source>
</evidence>
<feature type="compositionally biased region" description="Polar residues" evidence="5">
    <location>
        <begin position="1094"/>
        <end position="1104"/>
    </location>
</feature>